<comment type="caution">
    <text evidence="2">The sequence shown here is derived from an EMBL/GenBank/DDBJ whole genome shotgun (WGS) entry which is preliminary data.</text>
</comment>
<gene>
    <name evidence="2" type="ORF">CAUJ_LOCUS2564</name>
</gene>
<dbReference type="EMBL" id="CAJGYM010000005">
    <property type="protein sequence ID" value="CAD6186645.1"/>
    <property type="molecule type" value="Genomic_DNA"/>
</dbReference>
<dbReference type="Proteomes" id="UP000835052">
    <property type="component" value="Unassembled WGS sequence"/>
</dbReference>
<evidence type="ECO:0000313" key="3">
    <source>
        <dbReference type="Proteomes" id="UP000835052"/>
    </source>
</evidence>
<keyword evidence="3" id="KW-1185">Reference proteome</keyword>
<proteinExistence type="predicted"/>
<accession>A0A8S1GT36</accession>
<protein>
    <submittedName>
        <fullName evidence="2">Uncharacterized protein</fullName>
    </submittedName>
</protein>
<evidence type="ECO:0000256" key="1">
    <source>
        <dbReference type="SAM" id="SignalP"/>
    </source>
</evidence>
<evidence type="ECO:0000313" key="2">
    <source>
        <dbReference type="EMBL" id="CAD6186645.1"/>
    </source>
</evidence>
<sequence>MRPIFLLLVASFAVCYAQQNQQAGAVNWLPAPQKLPAKPANHEFYKGYNDYQRMLLTPNGILYVVQLLQEKTSSMIKISDPARRAEIFGYMYELLEWGPQGPPGGFSIKSSIKGVPVAVKPGTGKRHRRNEPHIHARLVFRKKKVVAEDGTTA</sequence>
<reference evidence="2" key="1">
    <citation type="submission" date="2020-10" db="EMBL/GenBank/DDBJ databases">
        <authorList>
            <person name="Kikuchi T."/>
        </authorList>
    </citation>
    <scope>NUCLEOTIDE SEQUENCE</scope>
    <source>
        <strain evidence="2">NKZ352</strain>
    </source>
</reference>
<feature type="chain" id="PRO_5035873283" evidence="1">
    <location>
        <begin position="18"/>
        <end position="153"/>
    </location>
</feature>
<keyword evidence="1" id="KW-0732">Signal</keyword>
<dbReference type="OrthoDB" id="5874981at2759"/>
<organism evidence="2 3">
    <name type="scientific">Caenorhabditis auriculariae</name>
    <dbReference type="NCBI Taxonomy" id="2777116"/>
    <lineage>
        <taxon>Eukaryota</taxon>
        <taxon>Metazoa</taxon>
        <taxon>Ecdysozoa</taxon>
        <taxon>Nematoda</taxon>
        <taxon>Chromadorea</taxon>
        <taxon>Rhabditida</taxon>
        <taxon>Rhabditina</taxon>
        <taxon>Rhabditomorpha</taxon>
        <taxon>Rhabditoidea</taxon>
        <taxon>Rhabditidae</taxon>
        <taxon>Peloderinae</taxon>
        <taxon>Caenorhabditis</taxon>
    </lineage>
</organism>
<dbReference type="AlphaFoldDB" id="A0A8S1GT36"/>
<feature type="signal peptide" evidence="1">
    <location>
        <begin position="1"/>
        <end position="17"/>
    </location>
</feature>
<name>A0A8S1GT36_9PELO</name>